<dbReference type="InterPro" id="IPR034660">
    <property type="entry name" value="DinB/YfiT-like"/>
</dbReference>
<gene>
    <name evidence="1" type="ORF">RD110_02120</name>
</gene>
<dbReference type="PANTHER" id="PTHR36922">
    <property type="entry name" value="BLL2446 PROTEIN"/>
    <property type="match status" value="1"/>
</dbReference>
<dbReference type="Gene3D" id="1.20.120.450">
    <property type="entry name" value="dinb family like domain"/>
    <property type="match status" value="1"/>
</dbReference>
<organism evidence="1 2">
    <name type="scientific">Rhodoferax koreensis</name>
    <dbReference type="NCBI Taxonomy" id="1842727"/>
    <lineage>
        <taxon>Bacteria</taxon>
        <taxon>Pseudomonadati</taxon>
        <taxon>Pseudomonadota</taxon>
        <taxon>Betaproteobacteria</taxon>
        <taxon>Burkholderiales</taxon>
        <taxon>Comamonadaceae</taxon>
        <taxon>Rhodoferax</taxon>
    </lineage>
</organism>
<name>A0A1P8JQW5_9BURK</name>
<proteinExistence type="predicted"/>
<dbReference type="InterPro" id="IPR018531">
    <property type="entry name" value="DUF1993"/>
</dbReference>
<sequence length="169" mass="18307">MSPIAHRLSIPVYLRGLGVLSSYLDKAEAFAASRGVDAKTLVDARLAPDMLNLAGQIQRASDTSKNAIARLTGGAAPRFEDNETSIAELRERIAKTRAFLQSVDEPAFDGSETREIALKTGKLDVTFTGLDFLLQFALPNFFFHVATAHAILRQQGVPVGKTDYLGPFA</sequence>
<dbReference type="AlphaFoldDB" id="A0A1P8JQW5"/>
<evidence type="ECO:0000313" key="2">
    <source>
        <dbReference type="Proteomes" id="UP000186609"/>
    </source>
</evidence>
<evidence type="ECO:0000313" key="1">
    <source>
        <dbReference type="EMBL" id="APW36154.1"/>
    </source>
</evidence>
<reference evidence="1 2" key="1">
    <citation type="submission" date="2017-01" db="EMBL/GenBank/DDBJ databases">
        <authorList>
            <person name="Mah S.A."/>
            <person name="Swanson W.J."/>
            <person name="Moy G.W."/>
            <person name="Vacquier V.D."/>
        </authorList>
    </citation>
    <scope>NUCLEOTIDE SEQUENCE [LARGE SCALE GENOMIC DNA]</scope>
    <source>
        <strain evidence="1 2">DCY110</strain>
    </source>
</reference>
<dbReference type="Proteomes" id="UP000186609">
    <property type="component" value="Chromosome"/>
</dbReference>
<dbReference type="PANTHER" id="PTHR36922:SF1">
    <property type="entry name" value="DUF1993 DOMAIN-CONTAINING PROTEIN"/>
    <property type="match status" value="1"/>
</dbReference>
<dbReference type="Pfam" id="PF09351">
    <property type="entry name" value="DUF1993"/>
    <property type="match status" value="1"/>
</dbReference>
<keyword evidence="2" id="KW-1185">Reference proteome</keyword>
<protein>
    <recommendedName>
        <fullName evidence="3">DUF1993 domain-containing protein</fullName>
    </recommendedName>
</protein>
<dbReference type="SUPFAM" id="SSF109854">
    <property type="entry name" value="DinB/YfiT-like putative metalloenzymes"/>
    <property type="match status" value="1"/>
</dbReference>
<dbReference type="RefSeq" id="WP_076196243.1">
    <property type="nucleotide sequence ID" value="NZ_CP019236.1"/>
</dbReference>
<dbReference type="STRING" id="1842727.RD110_02120"/>
<accession>A0A1P8JQW5</accession>
<dbReference type="OrthoDB" id="338237at2"/>
<dbReference type="KEGG" id="rhy:RD110_02120"/>
<evidence type="ECO:0008006" key="3">
    <source>
        <dbReference type="Google" id="ProtNLM"/>
    </source>
</evidence>
<dbReference type="EMBL" id="CP019236">
    <property type="protein sequence ID" value="APW36154.1"/>
    <property type="molecule type" value="Genomic_DNA"/>
</dbReference>